<accession>A0AAE3FPF9</accession>
<keyword evidence="1" id="KW-0812">Transmembrane</keyword>
<proteinExistence type="predicted"/>
<feature type="domain" description="DUF8215" evidence="2">
    <location>
        <begin position="17"/>
        <end position="142"/>
    </location>
</feature>
<organism evidence="3 4">
    <name type="scientific">Natranaeroarchaeum aerophilus</name>
    <dbReference type="NCBI Taxonomy" id="2917711"/>
    <lineage>
        <taxon>Archaea</taxon>
        <taxon>Methanobacteriati</taxon>
        <taxon>Methanobacteriota</taxon>
        <taxon>Stenosarchaea group</taxon>
        <taxon>Halobacteria</taxon>
        <taxon>Halobacteriales</taxon>
        <taxon>Natronoarchaeaceae</taxon>
        <taxon>Natranaeroarchaeum</taxon>
    </lineage>
</organism>
<evidence type="ECO:0000313" key="4">
    <source>
        <dbReference type="Proteomes" id="UP001202674"/>
    </source>
</evidence>
<dbReference type="EMBL" id="JAKRVY010000001">
    <property type="protein sequence ID" value="MCL9812478.1"/>
    <property type="molecule type" value="Genomic_DNA"/>
</dbReference>
<keyword evidence="4" id="KW-1185">Reference proteome</keyword>
<dbReference type="AlphaFoldDB" id="A0AAE3FPF9"/>
<evidence type="ECO:0000313" key="3">
    <source>
        <dbReference type="EMBL" id="MCL9812478.1"/>
    </source>
</evidence>
<gene>
    <name evidence="3" type="ORF">AArcSt11_02270</name>
</gene>
<evidence type="ECO:0000259" key="2">
    <source>
        <dbReference type="Pfam" id="PF26650"/>
    </source>
</evidence>
<sequence length="155" mass="16840">MTTSENADDAPIEESLGLFGWLEEIFYAGVELSVLATPGFLAVFLTQHRYPDAVPLAGLMALAVGYLSLAVFRQQTIDVGTWPRRGELTSSPLRFTYFSLLFFVSSYGVGAAAMTLGSYWYTLFGGVVIALGLAAFPTTYRLLYGDPTTKPADMV</sequence>
<dbReference type="Proteomes" id="UP001202674">
    <property type="component" value="Unassembled WGS sequence"/>
</dbReference>
<keyword evidence="1" id="KW-0472">Membrane</keyword>
<keyword evidence="1" id="KW-1133">Transmembrane helix</keyword>
<evidence type="ECO:0000256" key="1">
    <source>
        <dbReference type="SAM" id="Phobius"/>
    </source>
</evidence>
<dbReference type="Pfam" id="PF26650">
    <property type="entry name" value="DUF8215"/>
    <property type="match status" value="1"/>
</dbReference>
<comment type="caution">
    <text evidence="3">The sequence shown here is derived from an EMBL/GenBank/DDBJ whole genome shotgun (WGS) entry which is preliminary data.</text>
</comment>
<feature type="transmembrane region" description="Helical" evidence="1">
    <location>
        <begin position="93"/>
        <end position="113"/>
    </location>
</feature>
<feature type="transmembrane region" description="Helical" evidence="1">
    <location>
        <begin position="119"/>
        <end position="140"/>
    </location>
</feature>
<feature type="transmembrane region" description="Helical" evidence="1">
    <location>
        <begin position="53"/>
        <end position="72"/>
    </location>
</feature>
<dbReference type="InterPro" id="IPR058528">
    <property type="entry name" value="DUF8215"/>
</dbReference>
<name>A0AAE3FPF9_9EURY</name>
<dbReference type="RefSeq" id="WP_250594207.1">
    <property type="nucleotide sequence ID" value="NZ_JAKRVY010000001.1"/>
</dbReference>
<protein>
    <recommendedName>
        <fullName evidence="2">DUF8215 domain-containing protein</fullName>
    </recommendedName>
</protein>
<reference evidence="3 4" key="1">
    <citation type="journal article" date="2022" name="Syst. Appl. Microbiol.">
        <title>Natronocalculus amylovorans gen. nov., sp. nov., and Natranaeroarchaeum aerophilus sp. nov., dominant culturable amylolytic natronoarchaea from hypersaline soda lakes in southwestern Siberia.</title>
        <authorList>
            <person name="Sorokin D.Y."/>
            <person name="Elcheninov A.G."/>
            <person name="Khizhniak T.V."/>
            <person name="Koenen M."/>
            <person name="Bale N.J."/>
            <person name="Damste J.S.S."/>
            <person name="Kublanov I.V."/>
        </authorList>
    </citation>
    <scope>NUCLEOTIDE SEQUENCE [LARGE SCALE GENOMIC DNA]</scope>
    <source>
        <strain evidence="3 4">AArc-St1-1</strain>
    </source>
</reference>